<evidence type="ECO:0000256" key="1">
    <source>
        <dbReference type="SAM" id="MobiDB-lite"/>
    </source>
</evidence>
<gene>
    <name evidence="2" type="ORF">PVMG_05708</name>
</gene>
<dbReference type="OrthoDB" id="9977870at2759"/>
<feature type="compositionally biased region" description="Basic and acidic residues" evidence="1">
    <location>
        <begin position="318"/>
        <end position="333"/>
    </location>
</feature>
<dbReference type="Proteomes" id="UP000053776">
    <property type="component" value="Unassembled WGS sequence"/>
</dbReference>
<protein>
    <recommendedName>
        <fullName evidence="4">C2H2-type domain-containing protein</fullName>
    </recommendedName>
</protein>
<feature type="compositionally biased region" description="Basic and acidic residues" evidence="1">
    <location>
        <begin position="296"/>
        <end position="308"/>
    </location>
</feature>
<feature type="region of interest" description="Disordered" evidence="1">
    <location>
        <begin position="176"/>
        <end position="211"/>
    </location>
</feature>
<feature type="region of interest" description="Disordered" evidence="1">
    <location>
        <begin position="270"/>
        <end position="404"/>
    </location>
</feature>
<evidence type="ECO:0000313" key="3">
    <source>
        <dbReference type="Proteomes" id="UP000053776"/>
    </source>
</evidence>
<evidence type="ECO:0000313" key="2">
    <source>
        <dbReference type="EMBL" id="KMZ91000.1"/>
    </source>
</evidence>
<proteinExistence type="predicted"/>
<name>A0A0J9T6D4_PLAVI</name>
<reference evidence="2 3" key="1">
    <citation type="submission" date="2011-08" db="EMBL/GenBank/DDBJ databases">
        <title>The Genome Sequence of Plasmodium vivax Mauritania I.</title>
        <authorList>
            <consortium name="The Broad Institute Genome Sequencing Platform"/>
            <consortium name="The Broad Institute Genome Sequencing Center for Infectious Disease"/>
            <person name="Neafsey D."/>
            <person name="Carlton J."/>
            <person name="Barnwell J."/>
            <person name="Collins W."/>
            <person name="Escalante A."/>
            <person name="Mullikin J."/>
            <person name="Saul A."/>
            <person name="Guigo R."/>
            <person name="Camara F."/>
            <person name="Young S.K."/>
            <person name="Zeng Q."/>
            <person name="Gargeya S."/>
            <person name="Fitzgerald M."/>
            <person name="Haas B."/>
            <person name="Abouelleil A."/>
            <person name="Alvarado L."/>
            <person name="Arachchi H.M."/>
            <person name="Berlin A."/>
            <person name="Brown A."/>
            <person name="Chapman S.B."/>
            <person name="Chen Z."/>
            <person name="Dunbar C."/>
            <person name="Freedman E."/>
            <person name="Gearin G."/>
            <person name="Gellesch M."/>
            <person name="Goldberg J."/>
            <person name="Griggs A."/>
            <person name="Gujja S."/>
            <person name="Heiman D."/>
            <person name="Howarth C."/>
            <person name="Larson L."/>
            <person name="Lui A."/>
            <person name="MacDonald P.J.P."/>
            <person name="Montmayeur A."/>
            <person name="Murphy C."/>
            <person name="Neiman D."/>
            <person name="Pearson M."/>
            <person name="Priest M."/>
            <person name="Roberts A."/>
            <person name="Saif S."/>
            <person name="Shea T."/>
            <person name="Shenoy N."/>
            <person name="Sisk P."/>
            <person name="Stolte C."/>
            <person name="Sykes S."/>
            <person name="Wortman J."/>
            <person name="Nusbaum C."/>
            <person name="Birren B."/>
        </authorList>
    </citation>
    <scope>NUCLEOTIDE SEQUENCE [LARGE SCALE GENOMIC DNA]</scope>
    <source>
        <strain evidence="2 3">Mauritania I</strain>
    </source>
</reference>
<dbReference type="AlphaFoldDB" id="A0A0J9T6D4"/>
<feature type="compositionally biased region" description="Polar residues" evidence="1">
    <location>
        <begin position="394"/>
        <end position="404"/>
    </location>
</feature>
<sequence length="902" mass="103146">MSPEGAPLKEQFFCTYKMTNVVSARPKEEKDDAWLNLNDIRQNAKKHNWQENPGKQNNYIFSKDNVKICIIGLKGLVTIDIRLISGVNYKMCKSNLKKEEIYDLFSTSSFFNYTNDVLEKTVLCNSYNLTVKEKIDLFNKNDKSFLQGLKCNDILFRSRGGAKMGTTKVRGAISTSISSSMSSATKGERRGEHNSVGLPEEKKVQVQPELQPEGDKQLQRENAHIRNGLHKNALDVTPFSKAVLSKEEDKDNKKVVKKICLFNKHPRDNVSEKAKGCPIEGGEISRKGSANRKEKKNCSDYGVKKGDVEGETTSPPHMLKDHTSEIEEAEKLNVDSSQVSTEIDANKNGTHKTKGKKQNLNDNPVRNKQQLTPSPGGENDVATPHNNPLGKFNSGENSSLRYASTKGNSKECLEWCDTLSSKRECLMSKSFTTHSLSEEDLNNEALHRMSASEEETANWCSGEGHTNGLESGSKNDPTNGPPLHAAKTHDTDLAPSRKGGEWCVREGSPSHPDCPPGDDVVDGAEGTNGHLEKVTDEGGSPIDCNAGHKTNTVNIYIQNNTVQYYGPKYRHGRKGKARWAWGEEGLSHLRDYRSCGDKWGSKWGNQRGNKWDNHWDNWDYYRDDRRNNWHGNYNHHDHYDHYDRYNRYSQPGTKSLLNGQSFHPRNSHHLAARTPGKYNYRDKYSAYYSPSWAKRVPKYYTADSRKAHYYGSVGMVGSREEATSINAEGYEKNGKSGYPFWGVQKGKGAHHVYDESGFYITQNRNNYTRRKYNERKPSDALQPYEAHINVKELEKDIYYKLSYLKHFKHDYTKSIPRYFCTFRHLLAPSRTRKRPLWLQNMLDTNKCGYCDEQFSSLKNLENHFVHVKTHRIYYCCGKPFSSLKYLSIHLRRDNHYGYVYYY</sequence>
<organism evidence="2 3">
    <name type="scientific">Plasmodium vivax Mauritania I</name>
    <dbReference type="NCBI Taxonomy" id="1035515"/>
    <lineage>
        <taxon>Eukaryota</taxon>
        <taxon>Sar</taxon>
        <taxon>Alveolata</taxon>
        <taxon>Apicomplexa</taxon>
        <taxon>Aconoidasida</taxon>
        <taxon>Haemosporida</taxon>
        <taxon>Plasmodiidae</taxon>
        <taxon>Plasmodium</taxon>
        <taxon>Plasmodium (Plasmodium)</taxon>
    </lineage>
</organism>
<evidence type="ECO:0008006" key="4">
    <source>
        <dbReference type="Google" id="ProtNLM"/>
    </source>
</evidence>
<feature type="compositionally biased region" description="Low complexity" evidence="1">
    <location>
        <begin position="176"/>
        <end position="185"/>
    </location>
</feature>
<feature type="region of interest" description="Disordered" evidence="1">
    <location>
        <begin position="447"/>
        <end position="520"/>
    </location>
</feature>
<accession>A0A0J9T6D4</accession>
<feature type="compositionally biased region" description="Polar residues" evidence="1">
    <location>
        <begin position="358"/>
        <end position="373"/>
    </location>
</feature>
<feature type="compositionally biased region" description="Polar residues" evidence="1">
    <location>
        <begin position="468"/>
        <end position="478"/>
    </location>
</feature>
<feature type="compositionally biased region" description="Polar residues" evidence="1">
    <location>
        <begin position="334"/>
        <end position="343"/>
    </location>
</feature>
<feature type="compositionally biased region" description="Basic and acidic residues" evidence="1">
    <location>
        <begin position="186"/>
        <end position="204"/>
    </location>
</feature>
<dbReference type="EMBL" id="KQ235096">
    <property type="protein sequence ID" value="KMZ91000.1"/>
    <property type="molecule type" value="Genomic_DNA"/>
</dbReference>